<dbReference type="PANTHER" id="PTHR34310">
    <property type="entry name" value="DUF427 DOMAIN PROTEIN (AFU_ORTHOLOGUE AFUA_3G02220)"/>
    <property type="match status" value="1"/>
</dbReference>
<dbReference type="PANTHER" id="PTHR34310:SF8">
    <property type="entry name" value="CONSERVED PROTEIN"/>
    <property type="match status" value="1"/>
</dbReference>
<comment type="caution">
    <text evidence="2">The sequence shown here is derived from an EMBL/GenBank/DDBJ whole genome shotgun (WGS) entry which is preliminary data.</text>
</comment>
<accession>A0A3E0G5J9</accession>
<dbReference type="Pfam" id="PF04248">
    <property type="entry name" value="NTP_transf_9"/>
    <property type="match status" value="1"/>
</dbReference>
<dbReference type="Proteomes" id="UP000256269">
    <property type="component" value="Unassembled WGS sequence"/>
</dbReference>
<dbReference type="InterPro" id="IPR007361">
    <property type="entry name" value="DUF427"/>
</dbReference>
<evidence type="ECO:0000259" key="1">
    <source>
        <dbReference type="Pfam" id="PF04248"/>
    </source>
</evidence>
<evidence type="ECO:0000313" key="3">
    <source>
        <dbReference type="Proteomes" id="UP000256269"/>
    </source>
</evidence>
<dbReference type="RefSeq" id="WP_116182405.1">
    <property type="nucleotide sequence ID" value="NZ_CP144375.1"/>
</dbReference>
<dbReference type="AlphaFoldDB" id="A0A3E0G5J9"/>
<evidence type="ECO:0000313" key="2">
    <source>
        <dbReference type="EMBL" id="REH17858.1"/>
    </source>
</evidence>
<dbReference type="EMBL" id="QUNO01000043">
    <property type="protein sequence ID" value="REH17858.1"/>
    <property type="molecule type" value="Genomic_DNA"/>
</dbReference>
<sequence length="124" mass="13530">MDRTLPIPGNEHPITIELSGLHVVVRSGELVVADTRRPLILREAGHLPVYYVPLADVDQTLLRSSATTTYCPYKGDASYFSVAGPDGGIEDAAWTYPEPYAPVDAIAGHIAFYTDRMQLTAADR</sequence>
<dbReference type="OrthoDB" id="285364at2"/>
<dbReference type="Gene3D" id="2.170.150.40">
    <property type="entry name" value="Domain of unknown function (DUF427)"/>
    <property type="match status" value="1"/>
</dbReference>
<feature type="domain" description="DUF427" evidence="1">
    <location>
        <begin position="24"/>
        <end position="114"/>
    </location>
</feature>
<proteinExistence type="predicted"/>
<protein>
    <submittedName>
        <fullName evidence="2">Uncharacterized protein (DUF427 family)</fullName>
    </submittedName>
</protein>
<dbReference type="InterPro" id="IPR038694">
    <property type="entry name" value="DUF427_sf"/>
</dbReference>
<name>A0A3E0G5J9_9PSEU</name>
<gene>
    <name evidence="2" type="ORF">BCF44_14317</name>
</gene>
<organism evidence="2 3">
    <name type="scientific">Kutzneria buriramensis</name>
    <dbReference type="NCBI Taxonomy" id="1045776"/>
    <lineage>
        <taxon>Bacteria</taxon>
        <taxon>Bacillati</taxon>
        <taxon>Actinomycetota</taxon>
        <taxon>Actinomycetes</taxon>
        <taxon>Pseudonocardiales</taxon>
        <taxon>Pseudonocardiaceae</taxon>
        <taxon>Kutzneria</taxon>
    </lineage>
</organism>
<reference evidence="2 3" key="1">
    <citation type="submission" date="2018-08" db="EMBL/GenBank/DDBJ databases">
        <title>Genomic Encyclopedia of Archaeal and Bacterial Type Strains, Phase II (KMG-II): from individual species to whole genera.</title>
        <authorList>
            <person name="Goeker M."/>
        </authorList>
    </citation>
    <scope>NUCLEOTIDE SEQUENCE [LARGE SCALE GENOMIC DNA]</scope>
    <source>
        <strain evidence="2 3">DSM 45791</strain>
    </source>
</reference>
<keyword evidence="3" id="KW-1185">Reference proteome</keyword>